<evidence type="ECO:0000256" key="2">
    <source>
        <dbReference type="SAM" id="Phobius"/>
    </source>
</evidence>
<evidence type="ECO:0000313" key="4">
    <source>
        <dbReference type="Proteomes" id="UP000803884"/>
    </source>
</evidence>
<proteinExistence type="predicted"/>
<name>A0AB34KFF6_9PEZI</name>
<feature type="compositionally biased region" description="Low complexity" evidence="1">
    <location>
        <begin position="416"/>
        <end position="425"/>
    </location>
</feature>
<feature type="compositionally biased region" description="Low complexity" evidence="1">
    <location>
        <begin position="343"/>
        <end position="358"/>
    </location>
</feature>
<sequence>MASSSEDAKLDQLVKGQPPPNISPTQIAQSAKASSHNPSPTAPQPPPSVASDPRDSHPSSPPQIYLNLLILESSLRLQYLSLRARLRLHLLLLAALIAWVLTFTYLLYFRPREDGSGVGGSVYWVLETAYKLAWGGGVVTACLVYFTGLYDRGIRWPRKFTSTTNRGLRQFNLKIIIVRQSFLRELIGYFTAGWWGESKRVNFQAVPKDIEATAPKEHWTSHAARHGVVEEDLAPAGDVLKLLLLPKPFSPDFREGWENWRMEYWEKENARRAELRKVVSARQKEIAKREGGWLWRTGWRGWKNVRIFRGKSRRQLEHERLALKEKLLDRTKEKRRRESMLRSGSHSRSSSRSTTPGPDSDRPSSRRAGDVERRRGSSASSAGTVKRPKKPGVHMSRLSMTDAAPEASSPLTTRASNLSTSSSGSDDLVKKEWTPENIAESIEKEIKQEPLDT</sequence>
<dbReference type="RefSeq" id="XP_069226930.1">
    <property type="nucleotide sequence ID" value="XM_069375774.1"/>
</dbReference>
<gene>
    <name evidence="3" type="ORF">WHR41_07169</name>
</gene>
<feature type="compositionally biased region" description="Basic and acidic residues" evidence="1">
    <location>
        <begin position="328"/>
        <end position="340"/>
    </location>
</feature>
<evidence type="ECO:0000256" key="1">
    <source>
        <dbReference type="SAM" id="MobiDB-lite"/>
    </source>
</evidence>
<dbReference type="PANTHER" id="PTHR28249">
    <property type="entry name" value="SPORULATION-SPECIFIC PROTEIN SPO7"/>
    <property type="match status" value="1"/>
</dbReference>
<reference evidence="3 4" key="1">
    <citation type="journal article" date="2020" name="Microbiol. Resour. Announc.">
        <title>Draft Genome Sequence of a Cladosporium Species Isolated from the Mesophotic Ascidian Didemnum maculosum.</title>
        <authorList>
            <person name="Gioti A."/>
            <person name="Siaperas R."/>
            <person name="Nikolaivits E."/>
            <person name="Le Goff G."/>
            <person name="Ouazzani J."/>
            <person name="Kotoulas G."/>
            <person name="Topakas E."/>
        </authorList>
    </citation>
    <scope>NUCLEOTIDE SEQUENCE [LARGE SCALE GENOMIC DNA]</scope>
    <source>
        <strain evidence="3 4">TM138-S3</strain>
    </source>
</reference>
<evidence type="ECO:0000313" key="3">
    <source>
        <dbReference type="EMBL" id="KAL1583824.1"/>
    </source>
</evidence>
<feature type="region of interest" description="Disordered" evidence="1">
    <location>
        <begin position="328"/>
        <end position="453"/>
    </location>
</feature>
<feature type="transmembrane region" description="Helical" evidence="2">
    <location>
        <begin position="129"/>
        <end position="150"/>
    </location>
</feature>
<dbReference type="Proteomes" id="UP000803884">
    <property type="component" value="Unassembled WGS sequence"/>
</dbReference>
<feature type="transmembrane region" description="Helical" evidence="2">
    <location>
        <begin position="88"/>
        <end position="109"/>
    </location>
</feature>
<feature type="compositionally biased region" description="Basic and acidic residues" evidence="1">
    <location>
        <begin position="441"/>
        <end position="453"/>
    </location>
</feature>
<dbReference type="EMBL" id="JAAQHG020000031">
    <property type="protein sequence ID" value="KAL1583824.1"/>
    <property type="molecule type" value="Genomic_DNA"/>
</dbReference>
<dbReference type="GO" id="GO:0071595">
    <property type="term" value="C:Nem1-Spo7 phosphatase complex"/>
    <property type="evidence" value="ECO:0007669"/>
    <property type="project" value="TreeGrafter"/>
</dbReference>
<dbReference type="GeneID" id="96008612"/>
<keyword evidence="4" id="KW-1185">Reference proteome</keyword>
<dbReference type="Pfam" id="PF03907">
    <property type="entry name" value="Spo7"/>
    <property type="match status" value="1"/>
</dbReference>
<dbReference type="InterPro" id="IPR005605">
    <property type="entry name" value="Spo7"/>
</dbReference>
<dbReference type="GO" id="GO:0006998">
    <property type="term" value="P:nuclear envelope organization"/>
    <property type="evidence" value="ECO:0007669"/>
    <property type="project" value="TreeGrafter"/>
</dbReference>
<feature type="compositionally biased region" description="Polar residues" evidence="1">
    <location>
        <begin position="23"/>
        <end position="37"/>
    </location>
</feature>
<feature type="compositionally biased region" description="Basic and acidic residues" evidence="1">
    <location>
        <begin position="359"/>
        <end position="375"/>
    </location>
</feature>
<keyword evidence="2" id="KW-1133">Transmembrane helix</keyword>
<dbReference type="GO" id="GO:0004721">
    <property type="term" value="F:phosphoprotein phosphatase activity"/>
    <property type="evidence" value="ECO:0007669"/>
    <property type="project" value="TreeGrafter"/>
</dbReference>
<dbReference type="AlphaFoldDB" id="A0AB34KFF6"/>
<keyword evidence="2" id="KW-0812">Transmembrane</keyword>
<feature type="compositionally biased region" description="Basic and acidic residues" evidence="1">
    <location>
        <begin position="1"/>
        <end position="12"/>
    </location>
</feature>
<comment type="caution">
    <text evidence="3">The sequence shown here is derived from an EMBL/GenBank/DDBJ whole genome shotgun (WGS) entry which is preliminary data.</text>
</comment>
<keyword evidence="2" id="KW-0472">Membrane</keyword>
<dbReference type="GO" id="GO:0019888">
    <property type="term" value="F:protein phosphatase regulator activity"/>
    <property type="evidence" value="ECO:0007669"/>
    <property type="project" value="InterPro"/>
</dbReference>
<protein>
    <submittedName>
        <fullName evidence="3">Uncharacterized protein</fullName>
    </submittedName>
</protein>
<feature type="region of interest" description="Disordered" evidence="1">
    <location>
        <begin position="1"/>
        <end position="60"/>
    </location>
</feature>
<accession>A0AB34KFF6</accession>
<dbReference type="PANTHER" id="PTHR28249:SF1">
    <property type="entry name" value="SPORULATION-SPECIFIC PROTEIN SPO7"/>
    <property type="match status" value="1"/>
</dbReference>
<organism evidence="3 4">
    <name type="scientific">Cladosporium halotolerans</name>
    <dbReference type="NCBI Taxonomy" id="1052096"/>
    <lineage>
        <taxon>Eukaryota</taxon>
        <taxon>Fungi</taxon>
        <taxon>Dikarya</taxon>
        <taxon>Ascomycota</taxon>
        <taxon>Pezizomycotina</taxon>
        <taxon>Dothideomycetes</taxon>
        <taxon>Dothideomycetidae</taxon>
        <taxon>Cladosporiales</taxon>
        <taxon>Cladosporiaceae</taxon>
        <taxon>Cladosporium</taxon>
    </lineage>
</organism>